<dbReference type="Proteomes" id="UP000390335">
    <property type="component" value="Unassembled WGS sequence"/>
</dbReference>
<accession>A0ABQ0YVW9</accession>
<keyword evidence="2" id="KW-1185">Reference proteome</keyword>
<dbReference type="InterPro" id="IPR052707">
    <property type="entry name" value="OsmC_Ohr_Peroxiredoxin"/>
</dbReference>
<gene>
    <name evidence="1" type="primary">osmC</name>
    <name evidence="1" type="ORF">RsS93_00290</name>
</gene>
<dbReference type="InterPro" id="IPR003718">
    <property type="entry name" value="OsmC/Ohr_fam"/>
</dbReference>
<comment type="caution">
    <text evidence="1">The sequence shown here is derived from an EMBL/GenBank/DDBJ whole genome shotgun (WGS) entry which is preliminary data.</text>
</comment>
<evidence type="ECO:0000313" key="2">
    <source>
        <dbReference type="Proteomes" id="UP000390335"/>
    </source>
</evidence>
<dbReference type="InterPro" id="IPR015946">
    <property type="entry name" value="KH_dom-like_a/b"/>
</dbReference>
<sequence length="175" mass="18415">MVTMQAVKPLAVDHQREARFRSRNSFNDKEDDMQINRTGSAQWSGGLKDGKGQISTQSGALNHYPYGFASRFEGVAGTNPEELIGAAHAGCFTMALSLILNEAGFTAESMETTAKVTLESVEGGFAITAIHLTLTGKVPGADEATFTELANKAKAGCPVSKALASVPISLEVHAA</sequence>
<protein>
    <submittedName>
        <fullName evidence="1">Osmotically inducible protein OsmC</fullName>
    </submittedName>
</protein>
<proteinExistence type="predicted"/>
<reference evidence="1 2" key="1">
    <citation type="journal article" date="2020" name="Genome Biol. Evol.">
        <title>Rhizobium dioscoreae sp. nov., a plant growth-promoting bacterium isolated from yam (Dioscorea species).</title>
        <authorList>
            <person name="Ouyabe M."/>
            <person name="Tanaka N."/>
            <person name="Shiwa Y."/>
            <person name="Fujita N."/>
            <person name="Kikuno H."/>
            <person name="Babil P."/>
            <person name="Shiwachi H."/>
        </authorList>
    </citation>
    <scope>NUCLEOTIDE SEQUENCE [LARGE SCALE GENOMIC DNA]</scope>
    <source>
        <strain evidence="1 2">S-93</strain>
    </source>
</reference>
<dbReference type="Pfam" id="PF02566">
    <property type="entry name" value="OsmC"/>
    <property type="match status" value="1"/>
</dbReference>
<dbReference type="InterPro" id="IPR036102">
    <property type="entry name" value="OsmC/Ohrsf"/>
</dbReference>
<dbReference type="InterPro" id="IPR019904">
    <property type="entry name" value="Peroxiredoxin_OsmC"/>
</dbReference>
<evidence type="ECO:0000313" key="1">
    <source>
        <dbReference type="EMBL" id="GES47415.1"/>
    </source>
</evidence>
<dbReference type="PANTHER" id="PTHR42830:SF1">
    <property type="entry name" value="OSMOTICALLY INDUCIBLE FAMILY PROTEIN"/>
    <property type="match status" value="1"/>
</dbReference>
<dbReference type="EMBL" id="BLAJ01000001">
    <property type="protein sequence ID" value="GES47415.1"/>
    <property type="molecule type" value="Genomic_DNA"/>
</dbReference>
<dbReference type="Gene3D" id="3.30.300.20">
    <property type="match status" value="1"/>
</dbReference>
<dbReference type="NCBIfam" id="TIGR03562">
    <property type="entry name" value="osmo_induc_OsmC"/>
    <property type="match status" value="1"/>
</dbReference>
<dbReference type="SUPFAM" id="SSF82784">
    <property type="entry name" value="OsmC-like"/>
    <property type="match status" value="1"/>
</dbReference>
<organism evidence="1 2">
    <name type="scientific">Rhizobium dioscoreae</name>
    <dbReference type="NCBI Taxonomy" id="2653122"/>
    <lineage>
        <taxon>Bacteria</taxon>
        <taxon>Pseudomonadati</taxon>
        <taxon>Pseudomonadota</taxon>
        <taxon>Alphaproteobacteria</taxon>
        <taxon>Hyphomicrobiales</taxon>
        <taxon>Rhizobiaceae</taxon>
        <taxon>Rhizobium/Agrobacterium group</taxon>
        <taxon>Rhizobium</taxon>
    </lineage>
</organism>
<dbReference type="PANTHER" id="PTHR42830">
    <property type="entry name" value="OSMOTICALLY INDUCIBLE FAMILY PROTEIN"/>
    <property type="match status" value="1"/>
</dbReference>
<name>A0ABQ0YVW9_9HYPH</name>